<feature type="domain" description="Cullin family profile" evidence="4">
    <location>
        <begin position="356"/>
        <end position="585"/>
    </location>
</feature>
<dbReference type="InterPro" id="IPR036317">
    <property type="entry name" value="Cullin_homology_sf"/>
</dbReference>
<dbReference type="Gene3D" id="1.20.1310.10">
    <property type="entry name" value="Cullin Repeats"/>
    <property type="match status" value="2"/>
</dbReference>
<dbReference type="Pfam" id="PF10557">
    <property type="entry name" value="Cullin_Nedd8"/>
    <property type="match status" value="1"/>
</dbReference>
<dbReference type="OMA" id="MYTLFNH"/>
<dbReference type="RefSeq" id="XP_029239284.1">
    <property type="nucleotide sequence ID" value="XM_029380879.1"/>
</dbReference>
<dbReference type="Gene3D" id="1.10.10.10">
    <property type="entry name" value="Winged helix-like DNA-binding domain superfamily/Winged helix DNA-binding domain"/>
    <property type="match status" value="1"/>
</dbReference>
<dbReference type="SUPFAM" id="SSF75632">
    <property type="entry name" value="Cullin homology domain"/>
    <property type="match status" value="1"/>
</dbReference>
<sequence length="710" mass="79754">MAVASLPQTTDLLVDERWDIIKDAVIAILNKTISPYSFQQVHHSVFQMCQQQLSGLLFEQLEVIFSSHVSSICERLRSVADVRFVQCLKTEWGEFSLAVNYIGKALLYLNNNYTCHRQTIPAMGENLFCNVVLQDNQVSAVFSTCIKRGLYADEVTRQTIKELGLKFLQLHGPSLYEDQLEKPLITHLDEHHLEAMVLKQRELSTTCYLGWALWAIEEARAKVSSLLGENTGQRAEKRLGVLLIKNITEKLLYNEPGSGASMVRGMDVSSLHLLAQALAKVDESQRCLEMIANTTINMGAELLKGMSQADPVLTVEELLALRGKLEKLVLNLPGISKTTQSPISRALAEIVNNNTLFGEKLAFYCDAKVKAKITEAELERVAADVFGLFRLLKSKDVFEHAFKQMLAARLISSKPEDPLTHEIFLIDQLRNECGDSVVNQFQIMLKDTQMRVGINNGFYRHLGIEAELPCKFRATVITTGVWPEYTDPEIELPESMQHCMLLFRSYYLPRHNGRKLSFHTALGTVVFNLNHAGRTYELVAPTAFVNTFFCFQDGNPNEECLSLQQVSHRAKLPEGNVLHQLESLVQLGLIAVSRVNDVAQYAFNRDFSHPKGRLRVRTASGSRALEGGIEPRTPRDADNSHAISIQAAIVQAIKSKKTMEHLELCECVTESMQKVGFSPSMTEIKQALEVLLRKGLLSRGSRPEVYIYEV</sequence>
<dbReference type="InterPro" id="IPR045093">
    <property type="entry name" value="Cullin"/>
</dbReference>
<dbReference type="SMART" id="SM00182">
    <property type="entry name" value="CULLIN"/>
    <property type="match status" value="1"/>
</dbReference>
<proteinExistence type="inferred from homology"/>
<organism evidence="5 6">
    <name type="scientific">Trypanosoma rangeli</name>
    <dbReference type="NCBI Taxonomy" id="5698"/>
    <lineage>
        <taxon>Eukaryota</taxon>
        <taxon>Discoba</taxon>
        <taxon>Euglenozoa</taxon>
        <taxon>Kinetoplastea</taxon>
        <taxon>Metakinetoplastina</taxon>
        <taxon>Trypanosomatida</taxon>
        <taxon>Trypanosomatidae</taxon>
        <taxon>Trypanosoma</taxon>
        <taxon>Herpetosoma</taxon>
    </lineage>
</organism>
<dbReference type="GO" id="GO:0006511">
    <property type="term" value="P:ubiquitin-dependent protein catabolic process"/>
    <property type="evidence" value="ECO:0007669"/>
    <property type="project" value="InterPro"/>
</dbReference>
<dbReference type="InterPro" id="IPR036390">
    <property type="entry name" value="WH_DNA-bd_sf"/>
</dbReference>
<dbReference type="GO" id="GO:0031625">
    <property type="term" value="F:ubiquitin protein ligase binding"/>
    <property type="evidence" value="ECO:0007669"/>
    <property type="project" value="InterPro"/>
</dbReference>
<dbReference type="Gene3D" id="3.30.230.130">
    <property type="entry name" value="Cullin, Chain C, Domain 2"/>
    <property type="match status" value="1"/>
</dbReference>
<dbReference type="Proteomes" id="UP000283634">
    <property type="component" value="Unassembled WGS sequence"/>
</dbReference>
<evidence type="ECO:0000313" key="5">
    <source>
        <dbReference type="EMBL" id="RNF06475.1"/>
    </source>
</evidence>
<reference evidence="5 6" key="1">
    <citation type="journal article" date="2018" name="BMC Genomics">
        <title>Genomic comparison of Trypanosoma conorhini and Trypanosoma rangeli to Trypanosoma cruzi strains of high and low virulence.</title>
        <authorList>
            <person name="Bradwell K.R."/>
            <person name="Koparde V.N."/>
            <person name="Matveyev A.V."/>
            <person name="Serrano M.G."/>
            <person name="Alves J.M."/>
            <person name="Parikh H."/>
            <person name="Huang B."/>
            <person name="Lee V."/>
            <person name="Espinosa-Alvarez O."/>
            <person name="Ortiz P.A."/>
            <person name="Costa-Martins A.G."/>
            <person name="Teixeira M.M."/>
            <person name="Buck G.A."/>
        </authorList>
    </citation>
    <scope>NUCLEOTIDE SEQUENCE [LARGE SCALE GENOMIC DNA]</scope>
    <source>
        <strain evidence="5 6">AM80</strain>
    </source>
</reference>
<dbReference type="EMBL" id="MKGL01000108">
    <property type="protein sequence ID" value="RNF06475.1"/>
    <property type="molecule type" value="Genomic_DNA"/>
</dbReference>
<dbReference type="SUPFAM" id="SSF74788">
    <property type="entry name" value="Cullin repeat-like"/>
    <property type="match status" value="1"/>
</dbReference>
<dbReference type="VEuPathDB" id="TriTrypDB:TRSC58_05196"/>
<dbReference type="Pfam" id="PF26557">
    <property type="entry name" value="Cullin_AB"/>
    <property type="match status" value="1"/>
</dbReference>
<dbReference type="InterPro" id="IPR001373">
    <property type="entry name" value="Cullin_N"/>
</dbReference>
<dbReference type="OrthoDB" id="27073at2759"/>
<dbReference type="SUPFAM" id="SSF46785">
    <property type="entry name" value="Winged helix' DNA-binding domain"/>
    <property type="match status" value="1"/>
</dbReference>
<evidence type="ECO:0000259" key="4">
    <source>
        <dbReference type="PROSITE" id="PS50069"/>
    </source>
</evidence>
<dbReference type="InterPro" id="IPR016158">
    <property type="entry name" value="Cullin_homology"/>
</dbReference>
<comment type="caution">
    <text evidence="5">The sequence shown here is derived from an EMBL/GenBank/DDBJ whole genome shotgun (WGS) entry which is preliminary data.</text>
</comment>
<dbReference type="SMART" id="SM00884">
    <property type="entry name" value="Cullin_Nedd8"/>
    <property type="match status" value="1"/>
</dbReference>
<dbReference type="PANTHER" id="PTHR11932">
    <property type="entry name" value="CULLIN"/>
    <property type="match status" value="1"/>
</dbReference>
<dbReference type="Pfam" id="PF00888">
    <property type="entry name" value="Cullin"/>
    <property type="match status" value="1"/>
</dbReference>
<comment type="similarity">
    <text evidence="1 2 3">Belongs to the cullin family.</text>
</comment>
<protein>
    <submittedName>
        <fullName evidence="5">Putative cullin-like protein</fullName>
    </submittedName>
</protein>
<accession>A0A3R7LZU1</accession>
<dbReference type="InterPro" id="IPR016159">
    <property type="entry name" value="Cullin_repeat-like_dom_sf"/>
</dbReference>
<evidence type="ECO:0000256" key="1">
    <source>
        <dbReference type="ARBA" id="ARBA00006019"/>
    </source>
</evidence>
<evidence type="ECO:0000256" key="2">
    <source>
        <dbReference type="PROSITE-ProRule" id="PRU00330"/>
    </source>
</evidence>
<evidence type="ECO:0000313" key="6">
    <source>
        <dbReference type="Proteomes" id="UP000283634"/>
    </source>
</evidence>
<dbReference type="InterPro" id="IPR059120">
    <property type="entry name" value="Cullin-like_AB"/>
</dbReference>
<dbReference type="InterPro" id="IPR036388">
    <property type="entry name" value="WH-like_DNA-bd_sf"/>
</dbReference>
<keyword evidence="6" id="KW-1185">Reference proteome</keyword>
<dbReference type="AlphaFoldDB" id="A0A3R7LZU1"/>
<dbReference type="InterPro" id="IPR019559">
    <property type="entry name" value="Cullin_neddylation_domain"/>
</dbReference>
<evidence type="ECO:0000256" key="3">
    <source>
        <dbReference type="RuleBase" id="RU003829"/>
    </source>
</evidence>
<name>A0A3R7LZU1_TRYRA</name>
<dbReference type="PROSITE" id="PS50069">
    <property type="entry name" value="CULLIN_2"/>
    <property type="match status" value="1"/>
</dbReference>
<gene>
    <name evidence="5" type="ORF">TraAM80_03929</name>
</gene>
<dbReference type="GeneID" id="40327862"/>